<comment type="similarity">
    <text evidence="2">Belongs to the NAD(P)-dependent epimerase/dehydratase family. Dihydroflavonol-4-reductase subfamily.</text>
</comment>
<proteinExistence type="inferred from homology"/>
<comment type="caution">
    <text evidence="4">The sequence shown here is derived from an EMBL/GenBank/DDBJ whole genome shotgun (WGS) entry which is preliminary data.</text>
</comment>
<dbReference type="Pfam" id="PF01370">
    <property type="entry name" value="Epimerase"/>
    <property type="match status" value="1"/>
</dbReference>
<sequence length="272" mass="29651">MSKNILLTGANGFIGSHILSLLLTSHHHILAIVRSPSKAAKLTLDFTSHPQFSILELGIVPDITVPGAFASIIESAQASRPLDIVIHTASPFLYRVVKNNIEFLDPAIKGTLEILRAVKGGVGSVKRVVVTSSCAAIIDFDEDVVRVPRKVYTEEDWNPRTWEEALSGSSNAGYQASKKFAEKAAWDFLETEKPAFDLVTLAPPMVYGPLRHSVESIKDLNQSNGRIYNLFINSTQEAPEPPNGLHLYVDVRDLANAHLLAALTPQPPILAS</sequence>
<dbReference type="SUPFAM" id="SSF51735">
    <property type="entry name" value="NAD(P)-binding Rossmann-fold domains"/>
    <property type="match status" value="1"/>
</dbReference>
<keyword evidence="5" id="KW-1185">Reference proteome</keyword>
<dbReference type="EMBL" id="CAJVRM010000139">
    <property type="protein sequence ID" value="CAG8975497.1"/>
    <property type="molecule type" value="Genomic_DNA"/>
</dbReference>
<accession>A0A9N9Q5J1</accession>
<dbReference type="PANTHER" id="PTHR10366:SF564">
    <property type="entry name" value="STEROL-4-ALPHA-CARBOXYLATE 3-DEHYDROGENASE, DECARBOXYLATING"/>
    <property type="match status" value="1"/>
</dbReference>
<dbReference type="Proteomes" id="UP000701801">
    <property type="component" value="Unassembled WGS sequence"/>
</dbReference>
<dbReference type="InterPro" id="IPR050425">
    <property type="entry name" value="NAD(P)_dehydrat-like"/>
</dbReference>
<feature type="domain" description="NAD-dependent epimerase/dehydratase" evidence="3">
    <location>
        <begin position="5"/>
        <end position="264"/>
    </location>
</feature>
<dbReference type="InterPro" id="IPR036291">
    <property type="entry name" value="NAD(P)-bd_dom_sf"/>
</dbReference>
<evidence type="ECO:0000256" key="2">
    <source>
        <dbReference type="ARBA" id="ARBA00023445"/>
    </source>
</evidence>
<evidence type="ECO:0000313" key="5">
    <source>
        <dbReference type="Proteomes" id="UP000701801"/>
    </source>
</evidence>
<dbReference type="AlphaFoldDB" id="A0A9N9Q5J1"/>
<dbReference type="GO" id="GO:0016616">
    <property type="term" value="F:oxidoreductase activity, acting on the CH-OH group of donors, NAD or NADP as acceptor"/>
    <property type="evidence" value="ECO:0007669"/>
    <property type="project" value="TreeGrafter"/>
</dbReference>
<evidence type="ECO:0000259" key="3">
    <source>
        <dbReference type="Pfam" id="PF01370"/>
    </source>
</evidence>
<gene>
    <name evidence="4" type="ORF">HYALB_00004816</name>
</gene>
<dbReference type="Gene3D" id="3.40.50.720">
    <property type="entry name" value="NAD(P)-binding Rossmann-like Domain"/>
    <property type="match status" value="1"/>
</dbReference>
<dbReference type="InterPro" id="IPR001509">
    <property type="entry name" value="Epimerase_deHydtase"/>
</dbReference>
<reference evidence="4" key="1">
    <citation type="submission" date="2021-07" db="EMBL/GenBank/DDBJ databases">
        <authorList>
            <person name="Durling M."/>
        </authorList>
    </citation>
    <scope>NUCLEOTIDE SEQUENCE</scope>
</reference>
<evidence type="ECO:0000313" key="4">
    <source>
        <dbReference type="EMBL" id="CAG8975497.1"/>
    </source>
</evidence>
<evidence type="ECO:0000256" key="1">
    <source>
        <dbReference type="ARBA" id="ARBA00023002"/>
    </source>
</evidence>
<keyword evidence="1" id="KW-0560">Oxidoreductase</keyword>
<protein>
    <recommendedName>
        <fullName evidence="3">NAD-dependent epimerase/dehydratase domain-containing protein</fullName>
    </recommendedName>
</protein>
<name>A0A9N9Q5J1_9HELO</name>
<dbReference type="OrthoDB" id="2735536at2759"/>
<dbReference type="PANTHER" id="PTHR10366">
    <property type="entry name" value="NAD DEPENDENT EPIMERASE/DEHYDRATASE"/>
    <property type="match status" value="1"/>
</dbReference>
<organism evidence="4 5">
    <name type="scientific">Hymenoscyphus albidus</name>
    <dbReference type="NCBI Taxonomy" id="595503"/>
    <lineage>
        <taxon>Eukaryota</taxon>
        <taxon>Fungi</taxon>
        <taxon>Dikarya</taxon>
        <taxon>Ascomycota</taxon>
        <taxon>Pezizomycotina</taxon>
        <taxon>Leotiomycetes</taxon>
        <taxon>Helotiales</taxon>
        <taxon>Helotiaceae</taxon>
        <taxon>Hymenoscyphus</taxon>
    </lineage>
</organism>